<dbReference type="Proteomes" id="UP001497522">
    <property type="component" value="Chromosome 10"/>
</dbReference>
<sequence length="67" mass="7455">MLRALRRRFLPWDLIIVVAGSSEFVVGFGSSVWDWRGKRRRSNAVEGWGECVVEELGAMTARSSAAA</sequence>
<protein>
    <submittedName>
        <fullName evidence="2">Uncharacterized protein</fullName>
    </submittedName>
</protein>
<evidence type="ECO:0000313" key="2">
    <source>
        <dbReference type="EMBL" id="CAK9860000.1"/>
    </source>
</evidence>
<dbReference type="EMBL" id="OZ023711">
    <property type="protein sequence ID" value="CAK9860000.1"/>
    <property type="molecule type" value="Genomic_DNA"/>
</dbReference>
<accession>A0ABP1ABS2</accession>
<name>A0ABP1ABS2_9BRYO</name>
<gene>
    <name evidence="2" type="ORF">CSSPJE1EN2_LOCUS2995</name>
</gene>
<evidence type="ECO:0000313" key="3">
    <source>
        <dbReference type="Proteomes" id="UP001497522"/>
    </source>
</evidence>
<reference evidence="2" key="1">
    <citation type="submission" date="2024-03" db="EMBL/GenBank/DDBJ databases">
        <authorList>
            <consortium name="ELIXIR-Norway"/>
            <consortium name="Elixir Norway"/>
        </authorList>
    </citation>
    <scope>NUCLEOTIDE SEQUENCE</scope>
</reference>
<organism evidence="2 3">
    <name type="scientific">Sphagnum jensenii</name>
    <dbReference type="NCBI Taxonomy" id="128206"/>
    <lineage>
        <taxon>Eukaryota</taxon>
        <taxon>Viridiplantae</taxon>
        <taxon>Streptophyta</taxon>
        <taxon>Embryophyta</taxon>
        <taxon>Bryophyta</taxon>
        <taxon>Sphagnophytina</taxon>
        <taxon>Sphagnopsida</taxon>
        <taxon>Sphagnales</taxon>
        <taxon>Sphagnaceae</taxon>
        <taxon>Sphagnum</taxon>
    </lineage>
</organism>
<keyword evidence="1" id="KW-1133">Transmembrane helix</keyword>
<proteinExistence type="predicted"/>
<feature type="transmembrane region" description="Helical" evidence="1">
    <location>
        <begin position="12"/>
        <end position="33"/>
    </location>
</feature>
<keyword evidence="1" id="KW-0472">Membrane</keyword>
<keyword evidence="1" id="KW-0812">Transmembrane</keyword>
<evidence type="ECO:0000256" key="1">
    <source>
        <dbReference type="SAM" id="Phobius"/>
    </source>
</evidence>
<keyword evidence="3" id="KW-1185">Reference proteome</keyword>